<comment type="caution">
    <text evidence="1">The sequence shown here is derived from an EMBL/GenBank/DDBJ whole genome shotgun (WGS) entry which is preliminary data.</text>
</comment>
<sequence>MAATLAAASAVPTRGFEVDTSDRNSVVAHFQSVYRASEGYRDRMEWTGNFTSTAAGAEGTVSPTFVGDVERRVNYFRALCGVPANVRVNSGSTVNIQAADAHKPDASTTKAAAAQRSALMIVRNYPSTSGMNHNPAQSNVAWTAAAWNANRNGNLALGYFGPGAVDSYVKEDVSGVSNWNVDVGHRRWLMSHWSTDFATGDTPGRFSGNSVLPPTNALYVVPKVSEVDFSVAPLFHAFPAAGYFPARHNTPYWSLSHSEADFSSATVTMSDSSMTAVPVTVVSRREGSGDNSLVWQVPASVSAPSFPADTTFHVTVSNIKGDKVPSQYTYQVTLINPNRLNESGVITGGNSPVASGATYQVGGLNGVDQIEAGMFQRKAATWSEGSEDGTTAKIISSTSSTYAFNAAVSGYAKSGSKAFRLTFPTRYDPLINGVPRQLFRVDREILPGNGATLNFHYRRGLMTPASKLAVESSTDGGLTWVSLLSISGAGSSGDSAFQSSSVPLAHVGVPTMVRFRYYLSDSTAALYAHEDYPSHPTGIFIDDISVSGSDWLESSGSVKSSGLQSFTFSSATAGTTLSSGQTWWLRARAHLGGRAFPWGAAKVVSPRGVLELSGTSAPPLSGANYDFIPDPQATSYLLEVSAPGGGVWTEGAETSPVPHVSSQISTAYSLYSDLAGYRKSGARSFRLGMATTTDTEELFTIERDTIPTSASTLEFWTRRGPMAKTNLLHAEVSTNGGDTWTSLWSLPGTTKADSAVTKQSVSLSAYAGKTVKVRFALRNSSGSNLKWNAKTSGVWIDDITVTSPSPVLWSKETSVSPGATTVSLSEFSAGHPLVIGQILHLRVRSMNGATAGAWGPSFVVTPTSSSAALTGFAAYQVYEYPSVTLSFEGDADGDGMPDGLEYAFSTDPTQPTVSADEVTVNAARFEISRDLPVERPDVDYRAQWSDDLKNWSEAGVEIRIEGGKIIASAPRVGSSRMMRWLILEKQ</sequence>
<keyword evidence="2" id="KW-1185">Reference proteome</keyword>
<reference evidence="1 2" key="1">
    <citation type="submission" date="2022-10" db="EMBL/GenBank/DDBJ databases">
        <title>Luteolibacter flavescens strain MCCC 1K03193, whole genome shotgun sequencing project.</title>
        <authorList>
            <person name="Zhao G."/>
            <person name="Shen L."/>
        </authorList>
    </citation>
    <scope>NUCLEOTIDE SEQUENCE [LARGE SCALE GENOMIC DNA]</scope>
    <source>
        <strain evidence="1 2">MCCC 1K03193</strain>
    </source>
</reference>
<gene>
    <name evidence="1" type="ORF">OKA04_06505</name>
</gene>
<accession>A0ABT3FM92</accession>
<proteinExistence type="predicted"/>
<dbReference type="RefSeq" id="WP_264500336.1">
    <property type="nucleotide sequence ID" value="NZ_JAPDDS010000003.1"/>
</dbReference>
<dbReference type="Proteomes" id="UP001207930">
    <property type="component" value="Unassembled WGS sequence"/>
</dbReference>
<evidence type="ECO:0000313" key="1">
    <source>
        <dbReference type="EMBL" id="MCW1884376.1"/>
    </source>
</evidence>
<evidence type="ECO:0000313" key="2">
    <source>
        <dbReference type="Proteomes" id="UP001207930"/>
    </source>
</evidence>
<dbReference type="EMBL" id="JAPDDS010000003">
    <property type="protein sequence ID" value="MCW1884376.1"/>
    <property type="molecule type" value="Genomic_DNA"/>
</dbReference>
<name>A0ABT3FM92_9BACT</name>
<protein>
    <submittedName>
        <fullName evidence="1">Thrombospondin type 3 repeat-containing protein</fullName>
    </submittedName>
</protein>
<organism evidence="1 2">
    <name type="scientific">Luteolibacter flavescens</name>
    <dbReference type="NCBI Taxonomy" id="1859460"/>
    <lineage>
        <taxon>Bacteria</taxon>
        <taxon>Pseudomonadati</taxon>
        <taxon>Verrucomicrobiota</taxon>
        <taxon>Verrucomicrobiia</taxon>
        <taxon>Verrucomicrobiales</taxon>
        <taxon>Verrucomicrobiaceae</taxon>
        <taxon>Luteolibacter</taxon>
    </lineage>
</organism>
<dbReference type="Gene3D" id="2.60.120.260">
    <property type="entry name" value="Galactose-binding domain-like"/>
    <property type="match status" value="1"/>
</dbReference>